<evidence type="ECO:0000313" key="3">
    <source>
        <dbReference type="EMBL" id="EFY08254.1"/>
    </source>
</evidence>
<dbReference type="InterPro" id="IPR051599">
    <property type="entry name" value="Cell_Envelope_Assoc"/>
</dbReference>
<feature type="transmembrane region" description="Helical" evidence="1">
    <location>
        <begin position="137"/>
        <end position="163"/>
    </location>
</feature>
<keyword evidence="1" id="KW-0472">Membrane</keyword>
<dbReference type="AlphaFoldDB" id="E7FXN0"/>
<dbReference type="Gene3D" id="3.40.50.620">
    <property type="entry name" value="HUPs"/>
    <property type="match status" value="1"/>
</dbReference>
<comment type="caution">
    <text evidence="3">The sequence shown here is derived from an EMBL/GenBank/DDBJ whole genome shotgun (WGS) entry which is preliminary data.</text>
</comment>
<sequence>MSDYSVVIILSIMCIGLGGILFISFRRNRGRILNGFLFNALLMLIAVDIIAFSFTHYNPFLQAISLLLMILGILVFLLGYYILIIGLFKNAKRLIQKEGVRFSNLLTLFAGIGLIFFVFIIPLLSKLIPQELRWMHTLLTCITFSCFYFIFVFINFLSSSFLYQFFKPHKDRDFIIVLGSGLRNGTEVPPLLAARIDVALEYYHHQTVPPRLIFSGGQGEDECVPEGQAMRDYALNRGIPESHALMETRSTTTYENMLFSKEIMDTYEFDHPYTCLFSSNTFHIFRASQYARRVGLDAHGIGAKTAGYFVPNALIREFIALMVMHRRFHLILNGLAYAVIFLASFL</sequence>
<reference evidence="3" key="1">
    <citation type="submission" date="2011-01" db="EMBL/GenBank/DDBJ databases">
        <authorList>
            <person name="Muzny D."/>
            <person name="Qin X."/>
            <person name="Buhay C."/>
            <person name="Dugan-Rocha S."/>
            <person name="Ding Y."/>
            <person name="Chen G."/>
            <person name="Hawes A."/>
            <person name="Holder M."/>
            <person name="Jhangiani S."/>
            <person name="Johnson A."/>
            <person name="Khan Z."/>
            <person name="Li Z."/>
            <person name="Liu W."/>
            <person name="Liu X."/>
            <person name="Perez L."/>
            <person name="Shen H."/>
            <person name="Wang Q."/>
            <person name="Watt J."/>
            <person name="Xi L."/>
            <person name="Xin Y."/>
            <person name="Zhou J."/>
            <person name="Deng J."/>
            <person name="Jiang H."/>
            <person name="Liu Y."/>
            <person name="Qu J."/>
            <person name="Song X.-Z."/>
            <person name="Zhang L."/>
            <person name="Villasana D."/>
            <person name="Johnson A."/>
            <person name="Liu J."/>
            <person name="Liyanage D."/>
            <person name="Lorensuhewa L."/>
            <person name="Robinson T."/>
            <person name="Song A."/>
            <person name="Song B.-B."/>
            <person name="Dinh H."/>
            <person name="Thornton R."/>
            <person name="Coyle M."/>
            <person name="Francisco L."/>
            <person name="Jackson L."/>
            <person name="Javaid M."/>
            <person name="Korchina V."/>
            <person name="Kovar C."/>
            <person name="Mata R."/>
            <person name="Mathew T."/>
            <person name="Ngo R."/>
            <person name="Nguyen L."/>
            <person name="Nguyen N."/>
            <person name="Okwuonu G."/>
            <person name="Ongeri F."/>
            <person name="Pham C."/>
            <person name="Simmons D."/>
            <person name="Wilczek-Boney K."/>
            <person name="Hale W."/>
            <person name="Jakkamsetti A."/>
            <person name="Pham P."/>
            <person name="Ruth R."/>
            <person name="San Lucas F."/>
            <person name="Warren J."/>
            <person name="Zhang J."/>
            <person name="Zhao Z."/>
            <person name="Zhou C."/>
            <person name="Zhu D."/>
            <person name="Lee S."/>
            <person name="Bess C."/>
            <person name="Blankenburg K."/>
            <person name="Forbes L."/>
            <person name="Fu Q."/>
            <person name="Gubbala S."/>
            <person name="Hirani K."/>
            <person name="Jayaseelan J.C."/>
            <person name="Lara F."/>
            <person name="Munidasa M."/>
            <person name="Palculict T."/>
            <person name="Patil S."/>
            <person name="Pu L.-L."/>
            <person name="Saada N."/>
            <person name="Tang L."/>
            <person name="Weissenberger G."/>
            <person name="Zhu Y."/>
            <person name="Hemphill L."/>
            <person name="Shang Y."/>
            <person name="Youmans B."/>
            <person name="Ayvaz T."/>
            <person name="Ross M."/>
            <person name="Santibanez J."/>
            <person name="Aqrawi P."/>
            <person name="Gross S."/>
            <person name="Joshi V."/>
            <person name="Fowler G."/>
            <person name="Nazareth L."/>
            <person name="Reid J."/>
            <person name="Worley K."/>
            <person name="Petrosino J."/>
            <person name="Highlander S."/>
            <person name="Gibbs R."/>
        </authorList>
    </citation>
    <scope>NUCLEOTIDE SEQUENCE [LARGE SCALE GENOMIC DNA]</scope>
    <source>
        <strain evidence="3">ATCC 19414</strain>
    </source>
</reference>
<feature type="transmembrane region" description="Helical" evidence="1">
    <location>
        <begin position="328"/>
        <end position="345"/>
    </location>
</feature>
<keyword evidence="1" id="KW-0812">Transmembrane</keyword>
<name>E7FXN0_ERYRH</name>
<organism evidence="3 4">
    <name type="scientific">Erysipelothrix rhusiopathiae ATCC 19414</name>
    <dbReference type="NCBI Taxonomy" id="525280"/>
    <lineage>
        <taxon>Bacteria</taxon>
        <taxon>Bacillati</taxon>
        <taxon>Bacillota</taxon>
        <taxon>Erysipelotrichia</taxon>
        <taxon>Erysipelotrichales</taxon>
        <taxon>Erysipelotrichaceae</taxon>
        <taxon>Erysipelothrix</taxon>
    </lineage>
</organism>
<dbReference type="InterPro" id="IPR014729">
    <property type="entry name" value="Rossmann-like_a/b/a_fold"/>
</dbReference>
<evidence type="ECO:0000259" key="2">
    <source>
        <dbReference type="Pfam" id="PF02698"/>
    </source>
</evidence>
<dbReference type="PANTHER" id="PTHR30336:SF18">
    <property type="entry name" value="MEMBRANE PROTEIN"/>
    <property type="match status" value="1"/>
</dbReference>
<dbReference type="Pfam" id="PF02698">
    <property type="entry name" value="DUF218"/>
    <property type="match status" value="1"/>
</dbReference>
<dbReference type="GO" id="GO:0043164">
    <property type="term" value="P:Gram-negative-bacterium-type cell wall biogenesis"/>
    <property type="evidence" value="ECO:0007669"/>
    <property type="project" value="TreeGrafter"/>
</dbReference>
<feature type="transmembrane region" description="Helical" evidence="1">
    <location>
        <begin position="105"/>
        <end position="125"/>
    </location>
</feature>
<protein>
    <recommendedName>
        <fullName evidence="2">DUF218 domain-containing protein</fullName>
    </recommendedName>
</protein>
<evidence type="ECO:0000256" key="1">
    <source>
        <dbReference type="SAM" id="Phobius"/>
    </source>
</evidence>
<dbReference type="RefSeq" id="WP_003775594.1">
    <property type="nucleotide sequence ID" value="NZ_ACLK02000003.1"/>
</dbReference>
<dbReference type="OrthoDB" id="9782395at2"/>
<dbReference type="CDD" id="cd06259">
    <property type="entry name" value="YdcF-like"/>
    <property type="match status" value="1"/>
</dbReference>
<dbReference type="Proteomes" id="UP000003028">
    <property type="component" value="Unassembled WGS sequence"/>
</dbReference>
<dbReference type="GO" id="GO:0005886">
    <property type="term" value="C:plasma membrane"/>
    <property type="evidence" value="ECO:0007669"/>
    <property type="project" value="TreeGrafter"/>
</dbReference>
<keyword evidence="4" id="KW-1185">Reference proteome</keyword>
<feature type="domain" description="DUF218" evidence="2">
    <location>
        <begin position="173"/>
        <end position="318"/>
    </location>
</feature>
<gene>
    <name evidence="3" type="ORF">HMPREF0357_11407</name>
</gene>
<dbReference type="EMBL" id="ACLK02000003">
    <property type="protein sequence ID" value="EFY08254.1"/>
    <property type="molecule type" value="Genomic_DNA"/>
</dbReference>
<dbReference type="InterPro" id="IPR003848">
    <property type="entry name" value="DUF218"/>
</dbReference>
<dbReference type="PANTHER" id="PTHR30336">
    <property type="entry name" value="INNER MEMBRANE PROTEIN, PROBABLE PERMEASE"/>
    <property type="match status" value="1"/>
</dbReference>
<proteinExistence type="predicted"/>
<dbReference type="GO" id="GO:0000270">
    <property type="term" value="P:peptidoglycan metabolic process"/>
    <property type="evidence" value="ECO:0007669"/>
    <property type="project" value="TreeGrafter"/>
</dbReference>
<feature type="transmembrane region" description="Helical" evidence="1">
    <location>
        <begin position="60"/>
        <end position="84"/>
    </location>
</feature>
<evidence type="ECO:0000313" key="4">
    <source>
        <dbReference type="Proteomes" id="UP000003028"/>
    </source>
</evidence>
<feature type="transmembrane region" description="Helical" evidence="1">
    <location>
        <begin position="6"/>
        <end position="25"/>
    </location>
</feature>
<feature type="transmembrane region" description="Helical" evidence="1">
    <location>
        <begin position="32"/>
        <end position="54"/>
    </location>
</feature>
<keyword evidence="1" id="KW-1133">Transmembrane helix</keyword>
<accession>E7FXN0</accession>
<dbReference type="STRING" id="1648.A2I91_07950"/>